<dbReference type="InterPro" id="IPR002889">
    <property type="entry name" value="WSC_carb-bd"/>
</dbReference>
<feature type="domain" description="WSC" evidence="3">
    <location>
        <begin position="76"/>
        <end position="171"/>
    </location>
</feature>
<name>A0ABR1SAB8_9PEZI</name>
<comment type="caution">
    <text evidence="4">The sequence shown here is derived from an EMBL/GenBank/DDBJ whole genome shotgun (WGS) entry which is preliminary data.</text>
</comment>
<dbReference type="Pfam" id="PF01822">
    <property type="entry name" value="WSC"/>
    <property type="match status" value="2"/>
</dbReference>
<keyword evidence="1" id="KW-0677">Repeat</keyword>
<evidence type="ECO:0000313" key="4">
    <source>
        <dbReference type="EMBL" id="KAK8028288.1"/>
    </source>
</evidence>
<evidence type="ECO:0000256" key="2">
    <source>
        <dbReference type="SAM" id="MobiDB-lite"/>
    </source>
</evidence>
<feature type="domain" description="WSC" evidence="3">
    <location>
        <begin position="188"/>
        <end position="280"/>
    </location>
</feature>
<feature type="region of interest" description="Disordered" evidence="2">
    <location>
        <begin position="1"/>
        <end position="32"/>
    </location>
</feature>
<proteinExistence type="predicted"/>
<keyword evidence="5" id="KW-1185">Reference proteome</keyword>
<dbReference type="InterPro" id="IPR051589">
    <property type="entry name" value="Sialate-O-sulfotransferase"/>
</dbReference>
<gene>
    <name evidence="4" type="ORF">PG991_005344</name>
</gene>
<evidence type="ECO:0000313" key="5">
    <source>
        <dbReference type="Proteomes" id="UP001396898"/>
    </source>
</evidence>
<accession>A0ABR1SAB8</accession>
<protein>
    <submittedName>
        <fullName evidence="4">WSC-domain-containing protein</fullName>
    </submittedName>
</protein>
<organism evidence="4 5">
    <name type="scientific">Apiospora marii</name>
    <dbReference type="NCBI Taxonomy" id="335849"/>
    <lineage>
        <taxon>Eukaryota</taxon>
        <taxon>Fungi</taxon>
        <taxon>Dikarya</taxon>
        <taxon>Ascomycota</taxon>
        <taxon>Pezizomycotina</taxon>
        <taxon>Sordariomycetes</taxon>
        <taxon>Xylariomycetidae</taxon>
        <taxon>Amphisphaeriales</taxon>
        <taxon>Apiosporaceae</taxon>
        <taxon>Apiospora</taxon>
    </lineage>
</organism>
<dbReference type="Proteomes" id="UP001396898">
    <property type="component" value="Unassembled WGS sequence"/>
</dbReference>
<dbReference type="PROSITE" id="PS51212">
    <property type="entry name" value="WSC"/>
    <property type="match status" value="2"/>
</dbReference>
<evidence type="ECO:0000259" key="3">
    <source>
        <dbReference type="PROSITE" id="PS51212"/>
    </source>
</evidence>
<dbReference type="PANTHER" id="PTHR45964:SF5">
    <property type="entry name" value="WSCD FAMILY MEMBER CG9164"/>
    <property type="match status" value="1"/>
</dbReference>
<dbReference type="SMART" id="SM00321">
    <property type="entry name" value="WSC"/>
    <property type="match status" value="2"/>
</dbReference>
<sequence>MTSNTPTSSASTSSTATSTSTSVLNASTPSTSSAVATTTSSVVLASPSSAIASPSSTVITSSTPTSSGPSVPTVSGYVYQGCYTEPSGRRALPDKTFAYDSMTLESCAANCTNYAWFGTEYGRECYCGATLDSGSSKTSGSTINGACSKPCGGNNTEVCGGGSLLSLFYSSDPAKYNGPPKIVDGNANYTYYGCVGEPQNGRALSASTANSGMTVPQCLTWAASKGYKYAGLEYSQECWGGNTLSSGAANKTNATCSMLCGGNQRTYCGGPSLLSLYITNSTSGSRGIGS</sequence>
<dbReference type="PANTHER" id="PTHR45964">
    <property type="entry name" value="WSCD FAMILY MEMBER CG9164"/>
    <property type="match status" value="1"/>
</dbReference>
<evidence type="ECO:0000256" key="1">
    <source>
        <dbReference type="ARBA" id="ARBA00022737"/>
    </source>
</evidence>
<reference evidence="4 5" key="1">
    <citation type="submission" date="2023-01" db="EMBL/GenBank/DDBJ databases">
        <title>Analysis of 21 Apiospora genomes using comparative genomics revels a genus with tremendous synthesis potential of carbohydrate active enzymes and secondary metabolites.</title>
        <authorList>
            <person name="Sorensen T."/>
        </authorList>
    </citation>
    <scope>NUCLEOTIDE SEQUENCE [LARGE SCALE GENOMIC DNA]</scope>
    <source>
        <strain evidence="4 5">CBS 20057</strain>
    </source>
</reference>
<dbReference type="EMBL" id="JAQQWI010000007">
    <property type="protein sequence ID" value="KAK8028288.1"/>
    <property type="molecule type" value="Genomic_DNA"/>
</dbReference>